<accession>A0A943XWL7</accession>
<evidence type="ECO:0000313" key="1">
    <source>
        <dbReference type="EMBL" id="MBS6537107.1"/>
    </source>
</evidence>
<reference evidence="1" key="1">
    <citation type="submission" date="2021-02" db="EMBL/GenBank/DDBJ databases">
        <title>Infant gut strain persistence is associated with maternal origin, phylogeny, and functional potential including surface adhesion and iron acquisition.</title>
        <authorList>
            <person name="Lou Y.C."/>
        </authorList>
    </citation>
    <scope>NUCLEOTIDE SEQUENCE</scope>
    <source>
        <strain evidence="1">L3_060_000G1_dasL3_060_000G1_metabat.metabat.86_ sub</strain>
    </source>
</reference>
<sequence length="70" mass="8013">MSSKTQWLSGLYYADFINFTALLNCAEVGRRNRILTNDRFLSYSLFLFSDLLVESTDFFAVDGRTDPSSD</sequence>
<dbReference type="EMBL" id="JAGZZN010000036">
    <property type="protein sequence ID" value="MBS6537107.1"/>
    <property type="molecule type" value="Genomic_DNA"/>
</dbReference>
<dbReference type="AlphaFoldDB" id="A0A943XWL7"/>
<organism evidence="1 2">
    <name type="scientific">Streptococcus parasanguinis</name>
    <dbReference type="NCBI Taxonomy" id="1318"/>
    <lineage>
        <taxon>Bacteria</taxon>
        <taxon>Bacillati</taxon>
        <taxon>Bacillota</taxon>
        <taxon>Bacilli</taxon>
        <taxon>Lactobacillales</taxon>
        <taxon>Streptococcaceae</taxon>
        <taxon>Streptococcus</taxon>
    </lineage>
</organism>
<proteinExistence type="predicted"/>
<comment type="caution">
    <text evidence="1">The sequence shown here is derived from an EMBL/GenBank/DDBJ whole genome shotgun (WGS) entry which is preliminary data.</text>
</comment>
<evidence type="ECO:0000313" key="2">
    <source>
        <dbReference type="Proteomes" id="UP000761167"/>
    </source>
</evidence>
<protein>
    <submittedName>
        <fullName evidence="1">Uncharacterized protein</fullName>
    </submittedName>
</protein>
<gene>
    <name evidence="1" type="ORF">KH363_06090</name>
</gene>
<name>A0A943XWL7_STRPA</name>
<dbReference type="Proteomes" id="UP000761167">
    <property type="component" value="Unassembled WGS sequence"/>
</dbReference>